<gene>
    <name evidence="1" type="ORF">AAC691_12920</name>
</gene>
<dbReference type="Proteomes" id="UP001449795">
    <property type="component" value="Chromosome"/>
</dbReference>
<dbReference type="EMBL" id="CP152276">
    <property type="protein sequence ID" value="XAE41212.1"/>
    <property type="molecule type" value="Genomic_DNA"/>
</dbReference>
<proteinExistence type="predicted"/>
<protein>
    <recommendedName>
        <fullName evidence="3">DNA-binding protein</fullName>
    </recommendedName>
</protein>
<evidence type="ECO:0000313" key="1">
    <source>
        <dbReference type="EMBL" id="XAE41212.1"/>
    </source>
</evidence>
<reference evidence="1 2" key="1">
    <citation type="submission" date="2024-04" db="EMBL/GenBank/DDBJ databases">
        <title>Complete genome sequence of Nguyenibacter vanlangesis HBCM-1154, a strain capable of nitrogen fixation, IAA production, and phosphorus solubilization isolated from sugarcane soil.</title>
        <authorList>
            <person name="MY HANH P."/>
        </authorList>
    </citation>
    <scope>NUCLEOTIDE SEQUENCE [LARGE SCALE GENOMIC DNA]</scope>
    <source>
        <strain evidence="1 2">HBCM 1154</strain>
    </source>
</reference>
<dbReference type="RefSeq" id="WP_342627186.1">
    <property type="nucleotide sequence ID" value="NZ_CP152276.1"/>
</dbReference>
<organism evidence="1 2">
    <name type="scientific">Nguyenibacter vanlangensis</name>
    <dbReference type="NCBI Taxonomy" id="1216886"/>
    <lineage>
        <taxon>Bacteria</taxon>
        <taxon>Pseudomonadati</taxon>
        <taxon>Pseudomonadota</taxon>
        <taxon>Alphaproteobacteria</taxon>
        <taxon>Acetobacterales</taxon>
        <taxon>Acetobacteraceae</taxon>
        <taxon>Nguyenibacter</taxon>
    </lineage>
</organism>
<name>A0ABZ3D0D0_9PROT</name>
<accession>A0ABZ3D0D0</accession>
<evidence type="ECO:0008006" key="3">
    <source>
        <dbReference type="Google" id="ProtNLM"/>
    </source>
</evidence>
<keyword evidence="2" id="KW-1185">Reference proteome</keyword>
<evidence type="ECO:0000313" key="2">
    <source>
        <dbReference type="Proteomes" id="UP001449795"/>
    </source>
</evidence>
<sequence>MKTYEFSIIASGLDEAADDFEGRFYDNGCDDATVSFQKGNIILDFAREAESLNSAIESAIADVRRAGAKVERVEPDPLVSLTDIATRSGISKAAVSLYVANKRGEGFPSPCARVTTSTPLWQWSVVARWMVFRGVVSGSVLDDAVTLQRVNAHLELEAA</sequence>